<evidence type="ECO:0000256" key="3">
    <source>
        <dbReference type="ARBA" id="ARBA00005985"/>
    </source>
</evidence>
<dbReference type="EMBL" id="CP159578">
    <property type="protein sequence ID" value="XCJ79513.1"/>
    <property type="molecule type" value="Genomic_DNA"/>
</dbReference>
<evidence type="ECO:0000256" key="5">
    <source>
        <dbReference type="ARBA" id="ARBA00022519"/>
    </source>
</evidence>
<evidence type="ECO:0000256" key="4">
    <source>
        <dbReference type="ARBA" id="ARBA00022475"/>
    </source>
</evidence>
<feature type="transmembrane region" description="Helical" evidence="12">
    <location>
        <begin position="283"/>
        <end position="302"/>
    </location>
</feature>
<comment type="cofactor">
    <cofactor evidence="1 12">
        <name>Mg(2+)</name>
        <dbReference type="ChEBI" id="CHEBI:18420"/>
    </cofactor>
</comment>
<dbReference type="PANTHER" id="PTHR11048:SF28">
    <property type="entry name" value="4-HYDROXYBENZOATE POLYPRENYLTRANSFERASE, MITOCHONDRIAL"/>
    <property type="match status" value="1"/>
</dbReference>
<dbReference type="InterPro" id="IPR044878">
    <property type="entry name" value="UbiA_sf"/>
</dbReference>
<evidence type="ECO:0000256" key="11">
    <source>
        <dbReference type="ARBA" id="ARBA00023136"/>
    </source>
</evidence>
<evidence type="ECO:0000313" key="14">
    <source>
        <dbReference type="EMBL" id="XCJ79513.1"/>
    </source>
</evidence>
<dbReference type="Gene3D" id="1.10.357.140">
    <property type="entry name" value="UbiA prenyltransferase"/>
    <property type="match status" value="1"/>
</dbReference>
<dbReference type="FunFam" id="1.20.120.1780:FF:000001">
    <property type="entry name" value="4-hydroxybenzoate octaprenyltransferase"/>
    <property type="match status" value="1"/>
</dbReference>
<keyword evidence="11 12" id="KW-0472">Membrane</keyword>
<evidence type="ECO:0000256" key="9">
    <source>
        <dbReference type="ARBA" id="ARBA00022842"/>
    </source>
</evidence>
<dbReference type="HAMAP" id="MF_01635">
    <property type="entry name" value="UbiA"/>
    <property type="match status" value="1"/>
</dbReference>
<feature type="transmembrane region" description="Helical" evidence="12">
    <location>
        <begin position="113"/>
        <end position="146"/>
    </location>
</feature>
<accession>A0AB74UAB4</accession>
<dbReference type="EC" id="2.5.1.39" evidence="12 13"/>
<dbReference type="AlphaFoldDB" id="A0AB74UAB4"/>
<evidence type="ECO:0000256" key="12">
    <source>
        <dbReference type="HAMAP-Rule" id="MF_01635"/>
    </source>
</evidence>
<dbReference type="Gene3D" id="1.20.120.1780">
    <property type="entry name" value="UbiA prenyltransferase"/>
    <property type="match status" value="1"/>
</dbReference>
<protein>
    <recommendedName>
        <fullName evidence="12 13">4-hydroxybenzoate octaprenyltransferase</fullName>
        <ecNumber evidence="12 13">2.5.1.39</ecNumber>
    </recommendedName>
    <alternativeName>
        <fullName evidence="12">4-HB polyprenyltransferase</fullName>
    </alternativeName>
</protein>
<evidence type="ECO:0000256" key="2">
    <source>
        <dbReference type="ARBA" id="ARBA00004141"/>
    </source>
</evidence>
<dbReference type="GO" id="GO:0008412">
    <property type="term" value="F:4-hydroxybenzoate polyprenyltransferase activity"/>
    <property type="evidence" value="ECO:0007669"/>
    <property type="project" value="UniProtKB-UniRule"/>
</dbReference>
<comment type="similarity">
    <text evidence="3 12">Belongs to the UbiA prenyltransferase family.</text>
</comment>
<evidence type="ECO:0000256" key="8">
    <source>
        <dbReference type="ARBA" id="ARBA00022692"/>
    </source>
</evidence>
<dbReference type="Pfam" id="PF01040">
    <property type="entry name" value="UbiA"/>
    <property type="match status" value="1"/>
</dbReference>
<evidence type="ECO:0000256" key="10">
    <source>
        <dbReference type="ARBA" id="ARBA00022989"/>
    </source>
</evidence>
<feature type="transmembrane region" description="Helical" evidence="12">
    <location>
        <begin position="60"/>
        <end position="84"/>
    </location>
</feature>
<sequence length="305" mass="33988">MSAAGPDPVTAADPTPRPRGLARIPDFLRLTRLDKPIGTWLLMWPTLWALWLAADGLPDRANLIIFVLGVYLMRAAGCVVNDYADRRIDGHVKRTRERPLATGRIREREAKILFAVLVAAAFVLVCFTNLPTVLLSFVGVALAALYPFMKRYTHLPQVVLGLAFSWSIPMAFMAVSRSVPLEAWLLLLANLAWTVAYDTQYAMVDRDDDIKIGVKSTARLFGRADKLIIGLLQLATLALLAWIGARLALGGFFWLGLAAMAATFIYQQWLIRERERGPCFQAFLNNFWSGLLLFAGVVLSLWPMI</sequence>
<name>A0AB74UAB4_9GAMM</name>
<feature type="transmembrane region" description="Helical" evidence="12">
    <location>
        <begin position="37"/>
        <end position="54"/>
    </location>
</feature>
<dbReference type="PROSITE" id="PS00943">
    <property type="entry name" value="UBIA"/>
    <property type="match status" value="1"/>
</dbReference>
<feature type="transmembrane region" description="Helical" evidence="12">
    <location>
        <begin position="158"/>
        <end position="175"/>
    </location>
</feature>
<evidence type="ECO:0000256" key="6">
    <source>
        <dbReference type="ARBA" id="ARBA00022679"/>
    </source>
</evidence>
<dbReference type="GO" id="GO:0006744">
    <property type="term" value="P:ubiquinone biosynthetic process"/>
    <property type="evidence" value="ECO:0007669"/>
    <property type="project" value="UniProtKB-UniRule"/>
</dbReference>
<keyword evidence="5 12" id="KW-0997">Cell inner membrane</keyword>
<keyword evidence="10 12" id="KW-1133">Transmembrane helix</keyword>
<dbReference type="NCBIfam" id="TIGR01474">
    <property type="entry name" value="ubiA_proteo"/>
    <property type="match status" value="1"/>
</dbReference>
<comment type="subcellular location">
    <subcellularLocation>
        <location evidence="12">Cell inner membrane</location>
        <topology evidence="12">Multi-pass membrane protein</topology>
    </subcellularLocation>
    <subcellularLocation>
        <location evidence="2">Membrane</location>
        <topology evidence="2">Multi-pass membrane protein</topology>
    </subcellularLocation>
</comment>
<keyword evidence="9 12" id="KW-0460">Magnesium</keyword>
<dbReference type="InterPro" id="IPR030470">
    <property type="entry name" value="UbiA_prenylTrfase_CS"/>
</dbReference>
<evidence type="ECO:0000256" key="7">
    <source>
        <dbReference type="ARBA" id="ARBA00022688"/>
    </source>
</evidence>
<dbReference type="PANTHER" id="PTHR11048">
    <property type="entry name" value="PRENYLTRANSFERASES"/>
    <property type="match status" value="1"/>
</dbReference>
<keyword evidence="8 12" id="KW-0812">Transmembrane</keyword>
<organism evidence="14">
    <name type="scientific">Salinicola endophyticus</name>
    <dbReference type="NCBI Taxonomy" id="1949083"/>
    <lineage>
        <taxon>Bacteria</taxon>
        <taxon>Pseudomonadati</taxon>
        <taxon>Pseudomonadota</taxon>
        <taxon>Gammaproteobacteria</taxon>
        <taxon>Oceanospirillales</taxon>
        <taxon>Halomonadaceae</taxon>
        <taxon>Salinicola</taxon>
    </lineage>
</organism>
<evidence type="ECO:0000256" key="13">
    <source>
        <dbReference type="NCBIfam" id="TIGR01474"/>
    </source>
</evidence>
<proteinExistence type="inferred from homology"/>
<evidence type="ECO:0000256" key="1">
    <source>
        <dbReference type="ARBA" id="ARBA00001946"/>
    </source>
</evidence>
<comment type="function">
    <text evidence="12">Catalyzes the prenylation of para-hydroxybenzoate (PHB) with an all-trans polyprenyl group. Mediates the second step in the final reaction sequence of ubiquinone-8 (UQ-8) biosynthesis, which is the condensation of the polyisoprenoid side chain with PHB, generating the first membrane-bound Q intermediate 3-octaprenyl-4-hydroxybenzoate.</text>
</comment>
<feature type="transmembrane region" description="Helical" evidence="12">
    <location>
        <begin position="227"/>
        <end position="245"/>
    </location>
</feature>
<feature type="transmembrane region" description="Helical" evidence="12">
    <location>
        <begin position="251"/>
        <end position="271"/>
    </location>
</feature>
<dbReference type="CDD" id="cd13959">
    <property type="entry name" value="PT_UbiA_COQ2"/>
    <property type="match status" value="1"/>
</dbReference>
<comment type="pathway">
    <text evidence="12">Cofactor biosynthesis; ubiquinone biosynthesis.</text>
</comment>
<dbReference type="GO" id="GO:0005886">
    <property type="term" value="C:plasma membrane"/>
    <property type="evidence" value="ECO:0007669"/>
    <property type="project" value="UniProtKB-SubCell"/>
</dbReference>
<dbReference type="InterPro" id="IPR039653">
    <property type="entry name" value="Prenyltransferase"/>
</dbReference>
<dbReference type="FunFam" id="1.10.357.140:FF:000002">
    <property type="entry name" value="4-hydroxybenzoate octaprenyltransferase"/>
    <property type="match status" value="1"/>
</dbReference>
<reference evidence="14" key="1">
    <citation type="submission" date="2024-06" db="EMBL/GenBank/DDBJ databases">
        <title>Complete genome of Salinicola endophyticus HNIBRBA4755.</title>
        <authorList>
            <person name="Shin S.Y."/>
            <person name="Kang H."/>
            <person name="Song J."/>
        </authorList>
    </citation>
    <scope>NUCLEOTIDE SEQUENCE</scope>
    <source>
        <strain evidence="14">HNIBRBA4755</strain>
    </source>
</reference>
<gene>
    <name evidence="12 14" type="primary">ubiA</name>
    <name evidence="14" type="ORF">ABV408_19035</name>
</gene>
<comment type="catalytic activity">
    <reaction evidence="12">
        <text>all-trans-octaprenyl diphosphate + 4-hydroxybenzoate = 4-hydroxy-3-(all-trans-octaprenyl)benzoate + diphosphate</text>
        <dbReference type="Rhea" id="RHEA:27782"/>
        <dbReference type="ChEBI" id="CHEBI:1617"/>
        <dbReference type="ChEBI" id="CHEBI:17879"/>
        <dbReference type="ChEBI" id="CHEBI:33019"/>
        <dbReference type="ChEBI" id="CHEBI:57711"/>
        <dbReference type="EC" id="2.5.1.39"/>
    </reaction>
</comment>
<keyword evidence="4 12" id="KW-1003">Cell membrane</keyword>
<keyword evidence="6 12" id="KW-0808">Transferase</keyword>
<dbReference type="InterPro" id="IPR000537">
    <property type="entry name" value="UbiA_prenyltransferase"/>
</dbReference>
<dbReference type="RefSeq" id="WP_353980442.1">
    <property type="nucleotide sequence ID" value="NZ_CP159578.1"/>
</dbReference>
<keyword evidence="7 12" id="KW-0831">Ubiquinone biosynthesis</keyword>
<dbReference type="InterPro" id="IPR006370">
    <property type="entry name" value="HB_polyprenyltransferase-like"/>
</dbReference>